<organism evidence="1 2">
    <name type="scientific">Austropuccinia psidii MF-1</name>
    <dbReference type="NCBI Taxonomy" id="1389203"/>
    <lineage>
        <taxon>Eukaryota</taxon>
        <taxon>Fungi</taxon>
        <taxon>Dikarya</taxon>
        <taxon>Basidiomycota</taxon>
        <taxon>Pucciniomycotina</taxon>
        <taxon>Pucciniomycetes</taxon>
        <taxon>Pucciniales</taxon>
        <taxon>Sphaerophragmiaceae</taxon>
        <taxon>Austropuccinia</taxon>
    </lineage>
</organism>
<comment type="caution">
    <text evidence="1">The sequence shown here is derived from an EMBL/GenBank/DDBJ whole genome shotgun (WGS) entry which is preliminary data.</text>
</comment>
<dbReference type="OrthoDB" id="3929326at2759"/>
<evidence type="ECO:0000313" key="1">
    <source>
        <dbReference type="EMBL" id="MBW0534830.1"/>
    </source>
</evidence>
<name>A0A9Q3FCL9_9BASI</name>
<gene>
    <name evidence="1" type="ORF">O181_074545</name>
</gene>
<protein>
    <submittedName>
        <fullName evidence="1">Uncharacterized protein</fullName>
    </submittedName>
</protein>
<evidence type="ECO:0000313" key="2">
    <source>
        <dbReference type="Proteomes" id="UP000765509"/>
    </source>
</evidence>
<keyword evidence="2" id="KW-1185">Reference proteome</keyword>
<reference evidence="1" key="1">
    <citation type="submission" date="2021-03" db="EMBL/GenBank/DDBJ databases">
        <title>Draft genome sequence of rust myrtle Austropuccinia psidii MF-1, a brazilian biotype.</title>
        <authorList>
            <person name="Quecine M.C."/>
            <person name="Pachon D.M.R."/>
            <person name="Bonatelli M.L."/>
            <person name="Correr F.H."/>
            <person name="Franceschini L.M."/>
            <person name="Leite T.F."/>
            <person name="Margarido G.R.A."/>
            <person name="Almeida C.A."/>
            <person name="Ferrarezi J.A."/>
            <person name="Labate C.A."/>
        </authorList>
    </citation>
    <scope>NUCLEOTIDE SEQUENCE</scope>
    <source>
        <strain evidence="1">MF-1</strain>
    </source>
</reference>
<accession>A0A9Q3FCL9</accession>
<sequence length="144" mass="16614">MLEKDGFPDFHMILAKKDLVDINPTESSFKMMLDKARHHANIFIQDSLKYGKERWYKSHKPPNFKIEDLFLLSTLNFNNIKGPKKLKYSFAGAFMIKALHEPNTVKLELTGELMNEQPNFPISLIKPYSSSDKELSPLGNKQTL</sequence>
<proteinExistence type="predicted"/>
<dbReference type="AlphaFoldDB" id="A0A9Q3FCL9"/>
<dbReference type="EMBL" id="AVOT02039729">
    <property type="protein sequence ID" value="MBW0534830.1"/>
    <property type="molecule type" value="Genomic_DNA"/>
</dbReference>
<dbReference type="Proteomes" id="UP000765509">
    <property type="component" value="Unassembled WGS sequence"/>
</dbReference>